<dbReference type="Proteomes" id="UP000504637">
    <property type="component" value="Unplaced"/>
</dbReference>
<organism evidence="2">
    <name type="scientific">Dissoconium aciculare CBS 342.82</name>
    <dbReference type="NCBI Taxonomy" id="1314786"/>
    <lineage>
        <taxon>Eukaryota</taxon>
        <taxon>Fungi</taxon>
        <taxon>Dikarya</taxon>
        <taxon>Ascomycota</taxon>
        <taxon>Pezizomycotina</taxon>
        <taxon>Dothideomycetes</taxon>
        <taxon>Dothideomycetidae</taxon>
        <taxon>Mycosphaerellales</taxon>
        <taxon>Dissoconiaceae</taxon>
        <taxon>Dissoconium</taxon>
    </lineage>
</organism>
<accession>A0A6J3LR01</accession>
<reference evidence="2" key="2">
    <citation type="submission" date="2020-04" db="EMBL/GenBank/DDBJ databases">
        <authorList>
            <consortium name="NCBI Genome Project"/>
        </authorList>
    </citation>
    <scope>NUCLEOTIDE SEQUENCE</scope>
    <source>
        <strain evidence="2">CBS 342.82</strain>
    </source>
</reference>
<dbReference type="AlphaFoldDB" id="A0A6J3LR01"/>
<reference evidence="2" key="1">
    <citation type="submission" date="2020-01" db="EMBL/GenBank/DDBJ databases">
        <authorList>
            <consortium name="DOE Joint Genome Institute"/>
            <person name="Haridas S."/>
            <person name="Albert R."/>
            <person name="Binder M."/>
            <person name="Bloem J."/>
            <person name="Labutti K."/>
            <person name="Salamov A."/>
            <person name="Andreopoulos B."/>
            <person name="Baker S.E."/>
            <person name="Barry K."/>
            <person name="Bills G."/>
            <person name="Bluhm B.H."/>
            <person name="Cannon C."/>
            <person name="Castanera R."/>
            <person name="Culley D.E."/>
            <person name="Daum C."/>
            <person name="Ezra D."/>
            <person name="Gonzalez J.B."/>
            <person name="Henrissat B."/>
            <person name="Kuo A."/>
            <person name="Liang C."/>
            <person name="Lipzen A."/>
            <person name="Lutzoni F."/>
            <person name="Magnuson J."/>
            <person name="Mondo S."/>
            <person name="Nolan M."/>
            <person name="Ohm R."/>
            <person name="Pangilinan J."/>
            <person name="Park H.-J."/>
            <person name="Ramirez L."/>
            <person name="Alfaro M."/>
            <person name="Sun H."/>
            <person name="Tritt A."/>
            <person name="Yoshinaga Y."/>
            <person name="Zwiers L.-H."/>
            <person name="Turgeon B.G."/>
            <person name="Goodwin S.B."/>
            <person name="Spatafora J.W."/>
            <person name="Crous P.W."/>
            <person name="Grigoriev I.V."/>
        </authorList>
    </citation>
    <scope>NUCLEOTIDE SEQUENCE</scope>
    <source>
        <strain evidence="2">CBS 342.82</strain>
    </source>
</reference>
<dbReference type="GeneID" id="54356822"/>
<protein>
    <submittedName>
        <fullName evidence="2">Uncharacterized protein</fullName>
    </submittedName>
</protein>
<name>A0A6J3LR01_9PEZI</name>
<sequence length="189" mass="22040">MIASYCDQDSVKLLRHVDRQFYNVVIALISEHITICYVRQKRAECLDLLAQNPYIRRCIRRLTWRARWAGNRHHRTRPFGGDVDDPYQGLPKPLEINRRMCQTVGKLLLTCPNLHSVETFYAQVASCVRFMRECRDDSHFSLPLIIKYHVGVKELKISTTRANGMKDGLVRRLIHTSRGYCDIFLCCAI</sequence>
<proteinExistence type="predicted"/>
<gene>
    <name evidence="2" type="ORF">K489DRAFT_128268</name>
</gene>
<reference evidence="2" key="3">
    <citation type="submission" date="2025-08" db="UniProtKB">
        <authorList>
            <consortium name="RefSeq"/>
        </authorList>
    </citation>
    <scope>IDENTIFICATION</scope>
    <source>
        <strain evidence="2">CBS 342.82</strain>
    </source>
</reference>
<keyword evidence="1" id="KW-1185">Reference proteome</keyword>
<evidence type="ECO:0000313" key="2">
    <source>
        <dbReference type="RefSeq" id="XP_033455301.1"/>
    </source>
</evidence>
<dbReference type="RefSeq" id="XP_033455301.1">
    <property type="nucleotide sequence ID" value="XM_033599023.1"/>
</dbReference>
<evidence type="ECO:0000313" key="1">
    <source>
        <dbReference type="Proteomes" id="UP000504637"/>
    </source>
</evidence>